<reference evidence="1 2" key="1">
    <citation type="submission" date="2022-11" db="EMBL/GenBank/DDBJ databases">
        <title>Whole genome sequence of Eschrichtius robustus ER-17-0199.</title>
        <authorList>
            <person name="Bruniche-Olsen A."/>
            <person name="Black A.N."/>
            <person name="Fields C.J."/>
            <person name="Walden K."/>
            <person name="Dewoody J.A."/>
        </authorList>
    </citation>
    <scope>NUCLEOTIDE SEQUENCE [LARGE SCALE GENOMIC DNA]</scope>
    <source>
        <strain evidence="1">ER-17-0199</strain>
        <tissue evidence="1">Blubber</tissue>
    </source>
</reference>
<organism evidence="1 2">
    <name type="scientific">Eschrichtius robustus</name>
    <name type="common">California gray whale</name>
    <name type="synonym">Eschrichtius gibbosus</name>
    <dbReference type="NCBI Taxonomy" id="9764"/>
    <lineage>
        <taxon>Eukaryota</taxon>
        <taxon>Metazoa</taxon>
        <taxon>Chordata</taxon>
        <taxon>Craniata</taxon>
        <taxon>Vertebrata</taxon>
        <taxon>Euteleostomi</taxon>
        <taxon>Mammalia</taxon>
        <taxon>Eutheria</taxon>
        <taxon>Laurasiatheria</taxon>
        <taxon>Artiodactyla</taxon>
        <taxon>Whippomorpha</taxon>
        <taxon>Cetacea</taxon>
        <taxon>Mysticeti</taxon>
        <taxon>Eschrichtiidae</taxon>
        <taxon>Eschrichtius</taxon>
    </lineage>
</organism>
<evidence type="ECO:0000313" key="2">
    <source>
        <dbReference type="Proteomes" id="UP001159641"/>
    </source>
</evidence>
<comment type="caution">
    <text evidence="1">The sequence shown here is derived from an EMBL/GenBank/DDBJ whole genome shotgun (WGS) entry which is preliminary data.</text>
</comment>
<gene>
    <name evidence="1" type="ORF">J1605_014471</name>
</gene>
<sequence>MRGEPAVAEASVTLHQHEARRAFSRGKLSLDHGTLAVVVFTPPTPVLSLPTDQSPSLSSQPPPAPAVLWLSPHITDKMMPSMGLPSLSWMLLSCLMLLSQVQGEDSQKELPSARISCPKGSMAYASYCYALFITTKPGWMQT</sequence>
<proteinExistence type="predicted"/>
<dbReference type="Proteomes" id="UP001159641">
    <property type="component" value="Unassembled WGS sequence"/>
</dbReference>
<protein>
    <submittedName>
        <fullName evidence="1">Uncharacterized protein</fullName>
    </submittedName>
</protein>
<name>A0AB34GBX8_ESCRO</name>
<dbReference type="EMBL" id="JAIQCJ010002307">
    <property type="protein sequence ID" value="KAJ8777482.1"/>
    <property type="molecule type" value="Genomic_DNA"/>
</dbReference>
<keyword evidence="2" id="KW-1185">Reference proteome</keyword>
<evidence type="ECO:0000313" key="1">
    <source>
        <dbReference type="EMBL" id="KAJ8777482.1"/>
    </source>
</evidence>
<accession>A0AB34GBX8</accession>
<dbReference type="AlphaFoldDB" id="A0AB34GBX8"/>